<protein>
    <submittedName>
        <fullName evidence="4">4-hydroxybenzoate 3-monooxygenase</fullName>
    </submittedName>
</protein>
<dbReference type="Gene3D" id="3.50.50.60">
    <property type="entry name" value="FAD/NAD(P)-binding domain"/>
    <property type="match status" value="1"/>
</dbReference>
<proteinExistence type="predicted"/>
<dbReference type="NCBIfam" id="NF006091">
    <property type="entry name" value="PRK08243.1"/>
    <property type="match status" value="1"/>
</dbReference>
<dbReference type="PANTHER" id="PTHR43004">
    <property type="entry name" value="TRK SYSTEM POTASSIUM UPTAKE PROTEIN"/>
    <property type="match status" value="1"/>
</dbReference>
<dbReference type="SUPFAM" id="SSF54373">
    <property type="entry name" value="FAD-linked reductases, C-terminal domain"/>
    <property type="match status" value="1"/>
</dbReference>
<evidence type="ECO:0000256" key="2">
    <source>
        <dbReference type="ARBA" id="ARBA00022827"/>
    </source>
</evidence>
<feature type="domain" description="FAD-binding" evidence="3">
    <location>
        <begin position="8"/>
        <end position="340"/>
    </location>
</feature>
<dbReference type="AlphaFoldDB" id="A0A7G1PCM1"/>
<dbReference type="SUPFAM" id="SSF51905">
    <property type="entry name" value="FAD/NAD(P)-binding domain"/>
    <property type="match status" value="1"/>
</dbReference>
<dbReference type="RefSeq" id="WP_190854741.1">
    <property type="nucleotide sequence ID" value="NZ_AP023440.1"/>
</dbReference>
<keyword evidence="2" id="KW-0274">FAD</keyword>
<dbReference type="EMBL" id="AP023440">
    <property type="protein sequence ID" value="BCL33168.1"/>
    <property type="molecule type" value="Genomic_DNA"/>
</dbReference>
<sequence length="393" mass="42725">MTGTRENTPVVIVGAGVAGLTLGNILLRNGVGCVVLEKRSRAHVDQRQRAGVIDSFGIGIIRERGLGKVLEGDPVPQDGAGFFIDGQEMPMDIEHGEDGEDGGIFIPQHVLVRNLTDTFLTEGGDLRYEARDVALEDVDGEQPTVRYQSTDGATHVIDCDFIAGADGFHGVSRSSIPADVLTEYSYEYGYSWLTVWAAVATDPAGMAIHERGLGGMIPRGPDATRIYLQCPVDDTTEQWPDERIWSELEARFGTPVNSGEILSKQVIPLRSVVFDPMSYGKLFLLGDAAHIVPPMSAKGIHLALHDTDVFARAVLAHIQKGDASLLKSYSSDCLGHIWNYQAFAAWITDLMHNAGDTSYEGEFRKQVARAEMTRMFASPTANKLFGELTAGTN</sequence>
<dbReference type="InterPro" id="IPR036188">
    <property type="entry name" value="FAD/NAD-bd_sf"/>
</dbReference>
<evidence type="ECO:0000259" key="3">
    <source>
        <dbReference type="Pfam" id="PF01494"/>
    </source>
</evidence>
<dbReference type="GO" id="GO:0071949">
    <property type="term" value="F:FAD binding"/>
    <property type="evidence" value="ECO:0007669"/>
    <property type="project" value="InterPro"/>
</dbReference>
<dbReference type="KEGG" id="sgm:GCM10017557_80270"/>
<dbReference type="Pfam" id="PF01494">
    <property type="entry name" value="FAD_binding_3"/>
    <property type="match status" value="1"/>
</dbReference>
<evidence type="ECO:0000256" key="1">
    <source>
        <dbReference type="ARBA" id="ARBA00022630"/>
    </source>
</evidence>
<dbReference type="PRINTS" id="PR00420">
    <property type="entry name" value="RNGMNOXGNASE"/>
</dbReference>
<dbReference type="Gene3D" id="3.30.9.10">
    <property type="entry name" value="D-Amino Acid Oxidase, subunit A, domain 2"/>
    <property type="match status" value="1"/>
</dbReference>
<evidence type="ECO:0000313" key="5">
    <source>
        <dbReference type="Proteomes" id="UP000516444"/>
    </source>
</evidence>
<name>A0A7G1PCM1_9ACTN</name>
<dbReference type="PANTHER" id="PTHR43004:SF3">
    <property type="entry name" value="P-HYDROXYBENZOATE HYDROXYLASE"/>
    <property type="match status" value="1"/>
</dbReference>
<gene>
    <name evidence="4" type="primary">pobA</name>
    <name evidence="4" type="ORF">GCM10017557_80270</name>
</gene>
<dbReference type="Proteomes" id="UP000516444">
    <property type="component" value="Chromosome"/>
</dbReference>
<accession>A0A7G1PCM1</accession>
<dbReference type="InterPro" id="IPR050641">
    <property type="entry name" value="RIFMO-like"/>
</dbReference>
<reference evidence="4 5" key="1">
    <citation type="journal article" date="2014" name="Int. J. Syst. Evol. Microbiol.">
        <title>Complete genome sequence of Corynebacterium casei LMG S-19264T (=DSM 44701T), isolated from a smear-ripened cheese.</title>
        <authorList>
            <consortium name="US DOE Joint Genome Institute (JGI-PGF)"/>
            <person name="Walter F."/>
            <person name="Albersmeier A."/>
            <person name="Kalinowski J."/>
            <person name="Ruckert C."/>
        </authorList>
    </citation>
    <scope>NUCLEOTIDE SEQUENCE [LARGE SCALE GENOMIC DNA]</scope>
    <source>
        <strain evidence="4 5">JCM 4677</strain>
    </source>
</reference>
<keyword evidence="5" id="KW-1185">Reference proteome</keyword>
<keyword evidence="1" id="KW-0285">Flavoprotein</keyword>
<evidence type="ECO:0000313" key="4">
    <source>
        <dbReference type="EMBL" id="BCL33168.1"/>
    </source>
</evidence>
<dbReference type="InterPro" id="IPR002938">
    <property type="entry name" value="FAD-bd"/>
</dbReference>
<dbReference type="GO" id="GO:0016709">
    <property type="term" value="F:oxidoreductase activity, acting on paired donors, with incorporation or reduction of molecular oxygen, NAD(P)H as one donor, and incorporation of one atom of oxygen"/>
    <property type="evidence" value="ECO:0007669"/>
    <property type="project" value="UniProtKB-ARBA"/>
</dbReference>
<organism evidence="4 5">
    <name type="scientific">Streptomyces aurantiacus</name>
    <dbReference type="NCBI Taxonomy" id="47760"/>
    <lineage>
        <taxon>Bacteria</taxon>
        <taxon>Bacillati</taxon>
        <taxon>Actinomycetota</taxon>
        <taxon>Actinomycetes</taxon>
        <taxon>Kitasatosporales</taxon>
        <taxon>Streptomycetaceae</taxon>
        <taxon>Streptomyces</taxon>
        <taxon>Streptomyces aurantiacus group</taxon>
    </lineage>
</organism>